<evidence type="ECO:0000256" key="1">
    <source>
        <dbReference type="SAM" id="Phobius"/>
    </source>
</evidence>
<evidence type="ECO:0008006" key="4">
    <source>
        <dbReference type="Google" id="ProtNLM"/>
    </source>
</evidence>
<feature type="transmembrane region" description="Helical" evidence="1">
    <location>
        <begin position="379"/>
        <end position="399"/>
    </location>
</feature>
<gene>
    <name evidence="2" type="ORF">B1991_05315</name>
</gene>
<accession>A0A4S3KJ58</accession>
<feature type="transmembrane region" description="Helical" evidence="1">
    <location>
        <begin position="312"/>
        <end position="334"/>
    </location>
</feature>
<feature type="transmembrane region" description="Helical" evidence="1">
    <location>
        <begin position="221"/>
        <end position="240"/>
    </location>
</feature>
<protein>
    <recommendedName>
        <fullName evidence="4">NnrS family protein</fullName>
    </recommendedName>
</protein>
<feature type="transmembrane region" description="Helical" evidence="1">
    <location>
        <begin position="355"/>
        <end position="373"/>
    </location>
</feature>
<dbReference type="EMBL" id="MWIO01000014">
    <property type="protein sequence ID" value="THD08736.1"/>
    <property type="molecule type" value="Genomic_DNA"/>
</dbReference>
<keyword evidence="1" id="KW-0472">Membrane</keyword>
<evidence type="ECO:0000313" key="2">
    <source>
        <dbReference type="EMBL" id="THD08736.1"/>
    </source>
</evidence>
<dbReference type="OrthoDB" id="5295665at2"/>
<sequence length="417" mass="43994">MARLALEQAPPASLPRRFLLTAPLWGVLAGVLLILDGDLALRTRWQPATLALVHVFTLGVFGNVMFGSVLQFLPAAAGVRVRGGARLGRPLHAVFNLGVLLLVAGLHEGWRGALRGGAVLLPLAFVVLAAMTVPGLCAAAGQRLLRAGIGAAIGFGVLTALLGALLALALVDGATPSMMALVDVHASWGVLGWIVLLLASVARIVMPMFQGTAAMPARAQTLWLASVLLMLPAAAWWRWAGDDGRWLLATVVVHVTLFAGAALWLQWRSPRVRRGPLLWSWRGGQIVLVLAAVLLAGGARGAVLAAALGLGIALPLLLTGMALEIVPFIGWIELHRRCGRGLQLPGVQRLLPDGDKLGVLLAQWPLLLLPAAVLWPSPWLARAAGVALACAWLGTWSALRGVRRRAEAFVATLPQRP</sequence>
<feature type="transmembrane region" description="Helical" evidence="1">
    <location>
        <begin position="91"/>
        <end position="107"/>
    </location>
</feature>
<dbReference type="AlphaFoldDB" id="A0A4S3KJ58"/>
<keyword evidence="1" id="KW-1133">Transmembrane helix</keyword>
<keyword evidence="3" id="KW-1185">Reference proteome</keyword>
<feature type="transmembrane region" description="Helical" evidence="1">
    <location>
        <begin position="190"/>
        <end position="209"/>
    </location>
</feature>
<proteinExistence type="predicted"/>
<feature type="transmembrane region" description="Helical" evidence="1">
    <location>
        <begin position="119"/>
        <end position="140"/>
    </location>
</feature>
<feature type="transmembrane region" description="Helical" evidence="1">
    <location>
        <begin position="147"/>
        <end position="170"/>
    </location>
</feature>
<reference evidence="2 3" key="1">
    <citation type="submission" date="2017-02" db="EMBL/GenBank/DDBJ databases">
        <title>Whole genome sequencing of Rhodanobacter lindaniclasticus DSM 17932.</title>
        <authorList>
            <person name="Kumar S."/>
            <person name="Patil P."/>
            <person name="Patil P.B."/>
        </authorList>
    </citation>
    <scope>NUCLEOTIDE SEQUENCE [LARGE SCALE GENOMIC DNA]</scope>
    <source>
        <strain evidence="2 3">DSM 17932</strain>
    </source>
</reference>
<feature type="transmembrane region" description="Helical" evidence="1">
    <location>
        <begin position="246"/>
        <end position="265"/>
    </location>
</feature>
<dbReference type="Proteomes" id="UP000306317">
    <property type="component" value="Unassembled WGS sequence"/>
</dbReference>
<feature type="transmembrane region" description="Helical" evidence="1">
    <location>
        <begin position="55"/>
        <end position="79"/>
    </location>
</feature>
<feature type="transmembrane region" description="Helical" evidence="1">
    <location>
        <begin position="18"/>
        <end position="35"/>
    </location>
</feature>
<dbReference type="RefSeq" id="WP_136257662.1">
    <property type="nucleotide sequence ID" value="NZ_MWIO01000014.1"/>
</dbReference>
<comment type="caution">
    <text evidence="2">The sequence shown here is derived from an EMBL/GenBank/DDBJ whole genome shotgun (WGS) entry which is preliminary data.</text>
</comment>
<evidence type="ECO:0000313" key="3">
    <source>
        <dbReference type="Proteomes" id="UP000306317"/>
    </source>
</evidence>
<organism evidence="2 3">
    <name type="scientific">Rhodanobacter lindaniclasticus</name>
    <dbReference type="NCBI Taxonomy" id="75310"/>
    <lineage>
        <taxon>Bacteria</taxon>
        <taxon>Pseudomonadati</taxon>
        <taxon>Pseudomonadota</taxon>
        <taxon>Gammaproteobacteria</taxon>
        <taxon>Lysobacterales</taxon>
        <taxon>Rhodanobacteraceae</taxon>
        <taxon>Rhodanobacter</taxon>
    </lineage>
</organism>
<name>A0A4S3KJ58_9GAMM</name>
<keyword evidence="1" id="KW-0812">Transmembrane</keyword>
<feature type="transmembrane region" description="Helical" evidence="1">
    <location>
        <begin position="286"/>
        <end position="306"/>
    </location>
</feature>